<dbReference type="RefSeq" id="WP_088621355.1">
    <property type="nucleotide sequence ID" value="NZ_CP022129.1"/>
</dbReference>
<dbReference type="GO" id="GO:0016151">
    <property type="term" value="F:nickel cation binding"/>
    <property type="evidence" value="ECO:0007669"/>
    <property type="project" value="UniProtKB-UniRule"/>
</dbReference>
<dbReference type="AlphaFoldDB" id="A0A1Z4C4N6"/>
<sequence>MHEMSLCESILQVLEQQAEAQHYHKVKTVWLEIGALAGVDAEALRFCFDVVMQGSLADQAHLEMVAVPGQAWCLPCASHVTVQQLYDVCPHCGSYQLQITNGDQMRIKELEVE</sequence>
<evidence type="ECO:0000256" key="2">
    <source>
        <dbReference type="ARBA" id="ARBA00022596"/>
    </source>
</evidence>
<gene>
    <name evidence="5 6" type="primary">hypA</name>
    <name evidence="7" type="ORF">AADEFJLK_02790</name>
    <name evidence="6" type="ORF">CEK71_21885</name>
</gene>
<comment type="function">
    <text evidence="5">Involved in the maturation of [NiFe] hydrogenases. Required for nickel insertion into the metal center of the hydrogenase.</text>
</comment>
<feature type="binding site" evidence="5">
    <location>
        <position position="2"/>
    </location>
    <ligand>
        <name>Ni(2+)</name>
        <dbReference type="ChEBI" id="CHEBI:49786"/>
    </ligand>
</feature>
<dbReference type="Proteomes" id="UP000197019">
    <property type="component" value="Chromosome"/>
</dbReference>
<keyword evidence="8" id="KW-1185">Reference proteome</keyword>
<dbReference type="FunFam" id="3.30.2320.80:FF:000001">
    <property type="entry name" value="Hydrogenase maturation factor HypA"/>
    <property type="match status" value="1"/>
</dbReference>
<feature type="binding site" evidence="5">
    <location>
        <position position="92"/>
    </location>
    <ligand>
        <name>Zn(2+)</name>
        <dbReference type="ChEBI" id="CHEBI:29105"/>
    </ligand>
</feature>
<dbReference type="InterPro" id="IPR020538">
    <property type="entry name" value="Hydgase_Ni_incorp_HypA/HybF_CS"/>
</dbReference>
<evidence type="ECO:0000313" key="9">
    <source>
        <dbReference type="Proteomes" id="UP000237423"/>
    </source>
</evidence>
<dbReference type="KEGG" id="mpsy:CEK71_21885"/>
<dbReference type="PROSITE" id="PS01249">
    <property type="entry name" value="HYPA"/>
    <property type="match status" value="1"/>
</dbReference>
<dbReference type="InterPro" id="IPR000688">
    <property type="entry name" value="HypA/HybF"/>
</dbReference>
<evidence type="ECO:0000256" key="5">
    <source>
        <dbReference type="HAMAP-Rule" id="MF_00213"/>
    </source>
</evidence>
<evidence type="ECO:0000256" key="1">
    <source>
        <dbReference type="ARBA" id="ARBA00010748"/>
    </source>
</evidence>
<evidence type="ECO:0000313" key="6">
    <source>
        <dbReference type="EMBL" id="ASF48493.1"/>
    </source>
</evidence>
<feature type="binding site" evidence="5">
    <location>
        <position position="89"/>
    </location>
    <ligand>
        <name>Zn(2+)</name>
        <dbReference type="ChEBI" id="CHEBI:29105"/>
    </ligand>
</feature>
<dbReference type="NCBIfam" id="NF009046">
    <property type="entry name" value="PRK12380.1"/>
    <property type="match status" value="1"/>
</dbReference>
<evidence type="ECO:0000313" key="7">
    <source>
        <dbReference type="EMBL" id="POZ51341.1"/>
    </source>
</evidence>
<reference evidence="6 8" key="1">
    <citation type="submission" date="2017-06" db="EMBL/GenBank/DDBJ databases">
        <title>Genome Sequencing of the methanotroph Methylovulum psychrotolerants str. HV10-M2 isolated from a high-altitude environment.</title>
        <authorList>
            <person name="Mateos-Rivera A."/>
        </authorList>
    </citation>
    <scope>NUCLEOTIDE SEQUENCE [LARGE SCALE GENOMIC DNA]</scope>
    <source>
        <strain evidence="6 8">HV10_M2</strain>
    </source>
</reference>
<evidence type="ECO:0000313" key="8">
    <source>
        <dbReference type="Proteomes" id="UP000197019"/>
    </source>
</evidence>
<protein>
    <recommendedName>
        <fullName evidence="5">Hydrogenase maturation factor HypA</fullName>
    </recommendedName>
</protein>
<dbReference type="GO" id="GO:0051604">
    <property type="term" value="P:protein maturation"/>
    <property type="evidence" value="ECO:0007669"/>
    <property type="project" value="InterPro"/>
</dbReference>
<dbReference type="GO" id="GO:0008270">
    <property type="term" value="F:zinc ion binding"/>
    <property type="evidence" value="ECO:0007669"/>
    <property type="project" value="UniProtKB-UniRule"/>
</dbReference>
<evidence type="ECO:0000256" key="3">
    <source>
        <dbReference type="ARBA" id="ARBA00022723"/>
    </source>
</evidence>
<organism evidence="6 8">
    <name type="scientific">Methylovulum psychrotolerans</name>
    <dbReference type="NCBI Taxonomy" id="1704499"/>
    <lineage>
        <taxon>Bacteria</taxon>
        <taxon>Pseudomonadati</taxon>
        <taxon>Pseudomonadota</taxon>
        <taxon>Gammaproteobacteria</taxon>
        <taxon>Methylococcales</taxon>
        <taxon>Methylococcaceae</taxon>
        <taxon>Methylovulum</taxon>
    </lineage>
</organism>
<dbReference type="PANTHER" id="PTHR34535">
    <property type="entry name" value="HYDROGENASE MATURATION FACTOR HYPA"/>
    <property type="match status" value="1"/>
</dbReference>
<dbReference type="PIRSF" id="PIRSF004761">
    <property type="entry name" value="Hydrgn_mat_HypA"/>
    <property type="match status" value="1"/>
</dbReference>
<dbReference type="HAMAP" id="MF_00213">
    <property type="entry name" value="HypA_HybF"/>
    <property type="match status" value="1"/>
</dbReference>
<comment type="similarity">
    <text evidence="1 5">Belongs to the HypA/HybF family.</text>
</comment>
<evidence type="ECO:0000256" key="4">
    <source>
        <dbReference type="ARBA" id="ARBA00022833"/>
    </source>
</evidence>
<dbReference type="Pfam" id="PF01155">
    <property type="entry name" value="HypA"/>
    <property type="match status" value="1"/>
</dbReference>
<dbReference type="EMBL" id="CP022129">
    <property type="protein sequence ID" value="ASF48493.1"/>
    <property type="molecule type" value="Genomic_DNA"/>
</dbReference>
<feature type="binding site" evidence="5">
    <location>
        <position position="76"/>
    </location>
    <ligand>
        <name>Zn(2+)</name>
        <dbReference type="ChEBI" id="CHEBI:29105"/>
    </ligand>
</feature>
<dbReference type="EMBL" id="PGFZ01000006">
    <property type="protein sequence ID" value="POZ51341.1"/>
    <property type="molecule type" value="Genomic_DNA"/>
</dbReference>
<dbReference type="Gene3D" id="3.30.2320.80">
    <property type="match status" value="1"/>
</dbReference>
<feature type="binding site" evidence="5">
    <location>
        <position position="73"/>
    </location>
    <ligand>
        <name>Zn(2+)</name>
        <dbReference type="ChEBI" id="CHEBI:29105"/>
    </ligand>
</feature>
<dbReference type="PANTHER" id="PTHR34535:SF3">
    <property type="entry name" value="HYDROGENASE MATURATION FACTOR HYPA"/>
    <property type="match status" value="1"/>
</dbReference>
<keyword evidence="3 5" id="KW-0479">Metal-binding</keyword>
<keyword evidence="4 5" id="KW-0862">Zinc</keyword>
<name>A0A1Z4C4N6_9GAMM</name>
<dbReference type="GO" id="GO:0016530">
    <property type="term" value="F:metallochaperone activity"/>
    <property type="evidence" value="ECO:0007669"/>
    <property type="project" value="UniProtKB-ARBA"/>
</dbReference>
<keyword evidence="2 5" id="KW-0533">Nickel</keyword>
<dbReference type="NCBIfam" id="TIGR00100">
    <property type="entry name" value="hypA"/>
    <property type="match status" value="1"/>
</dbReference>
<dbReference type="Proteomes" id="UP000237423">
    <property type="component" value="Unassembled WGS sequence"/>
</dbReference>
<dbReference type="OrthoDB" id="288014at2"/>
<proteinExistence type="inferred from homology"/>
<accession>A0A1Z4C4N6</accession>
<reference evidence="7 9" key="2">
    <citation type="submission" date="2017-11" db="EMBL/GenBank/DDBJ databases">
        <title>Draft Genome Sequence of Methylobacter psychrotolerans Sph1T, an Obligate Methanotroph from Low-Temperature Environments.</title>
        <authorList>
            <person name="Oshkin I.Y."/>
            <person name="Miroshnikov K."/>
            <person name="Belova S.E."/>
            <person name="Korzhenkov A."/>
            <person name="Toshchakov S.V."/>
            <person name="Dedysh S.N."/>
        </authorList>
    </citation>
    <scope>NUCLEOTIDE SEQUENCE [LARGE SCALE GENOMIC DNA]</scope>
    <source>
        <strain evidence="7 9">Sph1</strain>
    </source>
</reference>